<reference evidence="1" key="1">
    <citation type="submission" date="2022-07" db="EMBL/GenBank/DDBJ databases">
        <title>Phylogenomic reconstructions and comparative analyses of Kickxellomycotina fungi.</title>
        <authorList>
            <person name="Reynolds N.K."/>
            <person name="Stajich J.E."/>
            <person name="Barry K."/>
            <person name="Grigoriev I.V."/>
            <person name="Crous P."/>
            <person name="Smith M.E."/>
        </authorList>
    </citation>
    <scope>NUCLEOTIDE SEQUENCE</scope>
    <source>
        <strain evidence="1">NBRC 100468</strain>
    </source>
</reference>
<organism evidence="1 2">
    <name type="scientific">Mycoemilia scoparia</name>
    <dbReference type="NCBI Taxonomy" id="417184"/>
    <lineage>
        <taxon>Eukaryota</taxon>
        <taxon>Fungi</taxon>
        <taxon>Fungi incertae sedis</taxon>
        <taxon>Zoopagomycota</taxon>
        <taxon>Kickxellomycotina</taxon>
        <taxon>Kickxellomycetes</taxon>
        <taxon>Kickxellales</taxon>
        <taxon>Kickxellaceae</taxon>
        <taxon>Mycoemilia</taxon>
    </lineage>
</organism>
<proteinExistence type="predicted"/>
<evidence type="ECO:0000313" key="1">
    <source>
        <dbReference type="EMBL" id="KAJ1911463.1"/>
    </source>
</evidence>
<dbReference type="AlphaFoldDB" id="A0A9W8DN79"/>
<name>A0A9W8DN79_9FUNG</name>
<keyword evidence="2" id="KW-1185">Reference proteome</keyword>
<sequence>MEGTQNSSASTSADTTSSYLDVDGYYSIQEITPDGQSFGGSFQLHFNNDTKDKVEATVRQFIEFSNGVIVLSDSEVSLNVDCTANDDDATMQQKRRLFFVYLGEGHVCLGGPEIRVKL</sequence>
<evidence type="ECO:0000313" key="2">
    <source>
        <dbReference type="Proteomes" id="UP001150538"/>
    </source>
</evidence>
<comment type="caution">
    <text evidence="1">The sequence shown here is derived from an EMBL/GenBank/DDBJ whole genome shotgun (WGS) entry which is preliminary data.</text>
</comment>
<dbReference type="EMBL" id="JANBPU010000446">
    <property type="protein sequence ID" value="KAJ1911463.1"/>
    <property type="molecule type" value="Genomic_DNA"/>
</dbReference>
<protein>
    <submittedName>
        <fullName evidence="1">Uncharacterized protein</fullName>
    </submittedName>
</protein>
<accession>A0A9W8DN79</accession>
<gene>
    <name evidence="1" type="ORF">H4219_005932</name>
</gene>
<dbReference type="Proteomes" id="UP001150538">
    <property type="component" value="Unassembled WGS sequence"/>
</dbReference>